<dbReference type="GO" id="GO:0046872">
    <property type="term" value="F:metal ion binding"/>
    <property type="evidence" value="ECO:0007669"/>
    <property type="project" value="UniProtKB-KW"/>
</dbReference>
<dbReference type="InterPro" id="IPR051335">
    <property type="entry name" value="Alanyl-tRNA_Editing_Enzymes"/>
</dbReference>
<dbReference type="SUPFAM" id="SSF55186">
    <property type="entry name" value="ThrRS/AlaRS common domain"/>
    <property type="match status" value="1"/>
</dbReference>
<dbReference type="SMART" id="SM00863">
    <property type="entry name" value="tRNA_SAD"/>
    <property type="match status" value="1"/>
</dbReference>
<dbReference type="GO" id="GO:0043039">
    <property type="term" value="P:tRNA aminoacylation"/>
    <property type="evidence" value="ECO:0007669"/>
    <property type="project" value="InterPro"/>
</dbReference>
<protein>
    <submittedName>
        <fullName evidence="5">AlaS2</fullName>
    </submittedName>
</protein>
<evidence type="ECO:0000259" key="4">
    <source>
        <dbReference type="SMART" id="SM00863"/>
    </source>
</evidence>
<dbReference type="PANTHER" id="PTHR43462:SF1">
    <property type="entry name" value="ALANYL-TRNA EDITING PROTEIN AARSD1"/>
    <property type="match status" value="1"/>
</dbReference>
<keyword evidence="3" id="KW-0862">Zinc</keyword>
<sequence>MKENIDPKMHTAEHILNQTMIRLFKTKRCFNAHIEKKKSKCDYRFDRFLTAEEILELEKRVNQVIKDNLSVTFFLMPVEQAKKLFAGRLPEATTEVRIVRIGDYDAIPCIGKHVKSTKEIGQLKIISSDFNQGVLRIRYKLQ</sequence>
<dbReference type="PATRIC" id="fig|1618635.3.peg.471"/>
<dbReference type="InterPro" id="IPR012947">
    <property type="entry name" value="tRNA_SAD"/>
</dbReference>
<dbReference type="GO" id="GO:0004812">
    <property type="term" value="F:aminoacyl-tRNA ligase activity"/>
    <property type="evidence" value="ECO:0007669"/>
    <property type="project" value="InterPro"/>
</dbReference>
<evidence type="ECO:0000256" key="2">
    <source>
        <dbReference type="ARBA" id="ARBA00022723"/>
    </source>
</evidence>
<dbReference type="Gene3D" id="3.30.980.10">
    <property type="entry name" value="Threonyl-trna Synthetase, Chain A, domain 2"/>
    <property type="match status" value="1"/>
</dbReference>
<dbReference type="Proteomes" id="UP000034190">
    <property type="component" value="Unassembled WGS sequence"/>
</dbReference>
<reference evidence="5 6" key="1">
    <citation type="journal article" date="2015" name="Nature">
        <title>rRNA introns, odd ribosomes, and small enigmatic genomes across a large radiation of phyla.</title>
        <authorList>
            <person name="Brown C.T."/>
            <person name="Hug L.A."/>
            <person name="Thomas B.C."/>
            <person name="Sharon I."/>
            <person name="Castelle C.J."/>
            <person name="Singh A."/>
            <person name="Wilkins M.J."/>
            <person name="Williams K.H."/>
            <person name="Banfield J.F."/>
        </authorList>
    </citation>
    <scope>NUCLEOTIDE SEQUENCE [LARGE SCALE GENOMIC DNA]</scope>
</reference>
<dbReference type="GO" id="GO:0002161">
    <property type="term" value="F:aminoacyl-tRNA deacylase activity"/>
    <property type="evidence" value="ECO:0007669"/>
    <property type="project" value="UniProtKB-ARBA"/>
</dbReference>
<dbReference type="InterPro" id="IPR018163">
    <property type="entry name" value="Thr/Ala-tRNA-synth_IIc_edit"/>
</dbReference>
<feature type="domain" description="Threonyl/alanyl tRNA synthetase SAD" evidence="4">
    <location>
        <begin position="96"/>
        <end position="138"/>
    </location>
</feature>
<dbReference type="AlphaFoldDB" id="A0A0G0XTM8"/>
<evidence type="ECO:0000313" key="5">
    <source>
        <dbReference type="EMBL" id="KKR91237.1"/>
    </source>
</evidence>
<dbReference type="Pfam" id="PF07973">
    <property type="entry name" value="tRNA_SAD"/>
    <property type="match status" value="1"/>
</dbReference>
<evidence type="ECO:0000256" key="1">
    <source>
        <dbReference type="ARBA" id="ARBA00001947"/>
    </source>
</evidence>
<evidence type="ECO:0000313" key="6">
    <source>
        <dbReference type="Proteomes" id="UP000034190"/>
    </source>
</evidence>
<dbReference type="GO" id="GO:0005524">
    <property type="term" value="F:ATP binding"/>
    <property type="evidence" value="ECO:0007669"/>
    <property type="project" value="InterPro"/>
</dbReference>
<gene>
    <name evidence="5" type="ORF">UU43_C0012G0003</name>
</gene>
<evidence type="ECO:0000256" key="3">
    <source>
        <dbReference type="ARBA" id="ARBA00022833"/>
    </source>
</evidence>
<dbReference type="PANTHER" id="PTHR43462">
    <property type="entry name" value="ALANYL-TRNA EDITING PROTEIN"/>
    <property type="match status" value="1"/>
</dbReference>
<dbReference type="EMBL" id="LCAP01000012">
    <property type="protein sequence ID" value="KKR91237.1"/>
    <property type="molecule type" value="Genomic_DNA"/>
</dbReference>
<accession>A0A0G0XTM8</accession>
<organism evidence="5 6">
    <name type="scientific">Candidatus Falkowbacteria bacterium GW2011_GWA2_41_14</name>
    <dbReference type="NCBI Taxonomy" id="1618635"/>
    <lineage>
        <taxon>Bacteria</taxon>
        <taxon>Candidatus Falkowiibacteriota</taxon>
    </lineage>
</organism>
<proteinExistence type="predicted"/>
<comment type="caution">
    <text evidence="5">The sequence shown here is derived from an EMBL/GenBank/DDBJ whole genome shotgun (WGS) entry which is preliminary data.</text>
</comment>
<keyword evidence="2" id="KW-0479">Metal-binding</keyword>
<name>A0A0G0XTM8_9BACT</name>
<comment type="cofactor">
    <cofactor evidence="1">
        <name>Zn(2+)</name>
        <dbReference type="ChEBI" id="CHEBI:29105"/>
    </cofactor>
</comment>